<sequence>MALRIDISGDTVCYGKIVNRGCNSIQRMIVQAAWSPVHCQHNGKIKELYEKLCAEKM</sequence>
<evidence type="ECO:0000313" key="1">
    <source>
        <dbReference type="EMBL" id="EMJ81941.1"/>
    </source>
</evidence>
<evidence type="ECO:0000313" key="2">
    <source>
        <dbReference type="Proteomes" id="UP000011873"/>
    </source>
</evidence>
<organism evidence="1 2">
    <name type="scientific">Leptospira borgpetersenii serovar Hardjo-bovis str. Sponselee</name>
    <dbReference type="NCBI Taxonomy" id="1303729"/>
    <lineage>
        <taxon>Bacteria</taxon>
        <taxon>Pseudomonadati</taxon>
        <taxon>Spirochaetota</taxon>
        <taxon>Spirochaetia</taxon>
        <taxon>Leptospirales</taxon>
        <taxon>Leptospiraceae</taxon>
        <taxon>Leptospira</taxon>
    </lineage>
</organism>
<dbReference type="RefSeq" id="WP_002755297.1">
    <property type="nucleotide sequence ID" value="NZ_ANMU01000075.1"/>
</dbReference>
<dbReference type="EMBL" id="ANMU01000075">
    <property type="protein sequence ID" value="EMJ81941.1"/>
    <property type="molecule type" value="Genomic_DNA"/>
</dbReference>
<dbReference type="PATRIC" id="fig|1218567.3.peg.1980"/>
<protein>
    <submittedName>
        <fullName evidence="1">Transposase, IS116/IS110/IS902 domain protein</fullName>
    </submittedName>
</protein>
<gene>
    <name evidence="1" type="ORF">LEP1GSC016_3851</name>
</gene>
<accession>M6BTU6</accession>
<dbReference type="AlphaFoldDB" id="M6BTU6"/>
<dbReference type="Proteomes" id="UP000011873">
    <property type="component" value="Unassembled WGS sequence"/>
</dbReference>
<comment type="caution">
    <text evidence="1">The sequence shown here is derived from an EMBL/GenBank/DDBJ whole genome shotgun (WGS) entry which is preliminary data.</text>
</comment>
<name>M6BTU6_LEPBO</name>
<reference evidence="1 2" key="1">
    <citation type="submission" date="2013-01" db="EMBL/GenBank/DDBJ databases">
        <authorList>
            <person name="Harkins D.M."/>
            <person name="Durkin A.S."/>
            <person name="Brinkac L.M."/>
            <person name="Haft D.H."/>
            <person name="Selengut J.D."/>
            <person name="Sanka R."/>
            <person name="DePew J."/>
            <person name="Purushe J."/>
            <person name="Galloway R.L."/>
            <person name="Vinetz J.M."/>
            <person name="Sutton G.G."/>
            <person name="Nierman W.C."/>
            <person name="Fouts D.E."/>
        </authorList>
    </citation>
    <scope>NUCLEOTIDE SEQUENCE [LARGE SCALE GENOMIC DNA]</scope>
    <source>
        <strain evidence="1 2">Sponselee CDC</strain>
    </source>
</reference>
<proteinExistence type="predicted"/>